<reference evidence="2" key="2">
    <citation type="submission" date="2021-05" db="EMBL/GenBank/DDBJ databases">
        <authorList>
            <person name="Pain A."/>
        </authorList>
    </citation>
    <scope>NUCLEOTIDE SEQUENCE</scope>
    <source>
        <strain evidence="2">1802A</strain>
    </source>
</reference>
<comment type="caution">
    <text evidence="2">The sequence shown here is derived from an EMBL/GenBank/DDBJ whole genome shotgun (WGS) entry which is preliminary data.</text>
</comment>
<reference evidence="2" key="1">
    <citation type="journal article" date="2014" name="Nucleic Acids Res.">
        <title>The evolutionary dynamics of variant antigen genes in Babesia reveal a history of genomic innovation underlying host-parasite interaction.</title>
        <authorList>
            <person name="Jackson A.P."/>
            <person name="Otto T.D."/>
            <person name="Darby A."/>
            <person name="Ramaprasad A."/>
            <person name="Xia D."/>
            <person name="Echaide I.E."/>
            <person name="Farber M."/>
            <person name="Gahlot S."/>
            <person name="Gamble J."/>
            <person name="Gupta D."/>
            <person name="Gupta Y."/>
            <person name="Jackson L."/>
            <person name="Malandrin L."/>
            <person name="Malas T.B."/>
            <person name="Moussa E."/>
            <person name="Nair M."/>
            <person name="Reid A.J."/>
            <person name="Sanders M."/>
            <person name="Sharma J."/>
            <person name="Tracey A."/>
            <person name="Quail M.A."/>
            <person name="Weir W."/>
            <person name="Wastling J.M."/>
            <person name="Hall N."/>
            <person name="Willadsen P."/>
            <person name="Lingelbach K."/>
            <person name="Shiels B."/>
            <person name="Tait A."/>
            <person name="Berriman M."/>
            <person name="Allred D.R."/>
            <person name="Pain A."/>
        </authorList>
    </citation>
    <scope>NUCLEOTIDE SEQUENCE</scope>
    <source>
        <strain evidence="2">1802A</strain>
    </source>
</reference>
<dbReference type="Gene3D" id="3.40.50.12780">
    <property type="entry name" value="N-terminal domain of ligase-like"/>
    <property type="match status" value="1"/>
</dbReference>
<evidence type="ECO:0000256" key="1">
    <source>
        <dbReference type="SAM" id="MobiDB-lite"/>
    </source>
</evidence>
<dbReference type="AlphaFoldDB" id="A0AAD9G8Z7"/>
<keyword evidence="3" id="KW-1185">Reference proteome</keyword>
<evidence type="ECO:0000313" key="2">
    <source>
        <dbReference type="EMBL" id="KAK1934037.1"/>
    </source>
</evidence>
<feature type="region of interest" description="Disordered" evidence="1">
    <location>
        <begin position="433"/>
        <end position="456"/>
    </location>
</feature>
<organism evidence="2 3">
    <name type="scientific">Babesia divergens</name>
    <dbReference type="NCBI Taxonomy" id="32595"/>
    <lineage>
        <taxon>Eukaryota</taxon>
        <taxon>Sar</taxon>
        <taxon>Alveolata</taxon>
        <taxon>Apicomplexa</taxon>
        <taxon>Aconoidasida</taxon>
        <taxon>Piroplasmida</taxon>
        <taxon>Babesiidae</taxon>
        <taxon>Babesia</taxon>
    </lineage>
</organism>
<dbReference type="EMBL" id="JAHBMH010000067">
    <property type="protein sequence ID" value="KAK1934037.1"/>
    <property type="molecule type" value="Genomic_DNA"/>
</dbReference>
<gene>
    <name evidence="2" type="ORF">X943_002036</name>
</gene>
<accession>A0AAD9G8Z7</accession>
<dbReference type="Proteomes" id="UP001195914">
    <property type="component" value="Unassembled WGS sequence"/>
</dbReference>
<sequence>MSDSRTFFHLQNLQDDFIKYYCSSQKHRIDEIRLSRLGILYGAATLNRRIEYIFQNEETKGRAETLVSVILITGMVICAHLKHSKIHDFYIIAACLIYGYTLLHSNWHTDNEEVLFYKLRSTNCRLVIVDDEIETDCMLPDVKYLRLSDVYAQSIYNRSVSLCNSLSLVESLGKDRADHRIQEMLGSQSKLMSSIKKDSVMMITFTSGGTSRRPRARKVTYGDMLSHFKGLDAMGSWSHDDVLVVFMANPTYDYFTSVVLYYCLRRPNVHLHFLQRYMSTYWKILWEANEHAKNVFLQLGKNYKIVSFLYPRQLEALLTLEEVAHECQLFDLGDADDDLYPLLKKLSTTRSLIATKTSDSLSPSKELVEDLEQQELLEVESCETNQDEPLQADSMPYHKSNSLGRMSKIIFGKHKSTLMSSISGARKVFSPRSGLSSHVDPLDGRTTSGHRSASMQRITTGRAGSSYIPKLHLKFSELRNVLCDKNVVFLLSGTYASFDLCRIFANLTGGKTPFIRYGCTEISPTVCLSRRWLMAMQITLVPPMIDRQSLLELYNMGVHNTFNGRRASGHYIGIAVSADMQLSVVKSVDPRDLSFLVGVLLLAKSTLKQVECSSGEPGYIVCNVIDSSRLLFPGNINDAVLQDGTYLGIGDMGFFLDIDEVRHFYWLYNVDSSIPPGINYPYLELLETSKIVQRSICTRYGLTAPVVRVETVKLLHPNGSQRIVCAVELITAKKADIAQDIKNSFLDMCKSVGMFEDCQVPDEIRVMSIPWAYKGTVNYPVLRVHDDAMSPVLFSLESSHDLALVVRASRYYLNDVVMYLNPVDGSESFGRLVKMNTSRDLSAAKAKVPCGHCWYARRFFTQWLAGWRTIIHDLILQTAEHLER</sequence>
<dbReference type="InterPro" id="IPR042099">
    <property type="entry name" value="ANL_N_sf"/>
</dbReference>
<name>A0AAD9G8Z7_BABDI</name>
<proteinExistence type="predicted"/>
<evidence type="ECO:0000313" key="3">
    <source>
        <dbReference type="Proteomes" id="UP001195914"/>
    </source>
</evidence>
<feature type="compositionally biased region" description="Polar residues" evidence="1">
    <location>
        <begin position="445"/>
        <end position="456"/>
    </location>
</feature>
<dbReference type="SUPFAM" id="SSF56801">
    <property type="entry name" value="Acetyl-CoA synthetase-like"/>
    <property type="match status" value="1"/>
</dbReference>
<protein>
    <submittedName>
        <fullName evidence="2">Uncharacterized protein</fullName>
    </submittedName>
</protein>